<sequence>MNTPVHRLTPAFGVAGQLDAHDIAALAAQGWRSLICNRPDGETADQPASAGLLQAAAAHGLVWCHIPVVSGQWRDADVAAFAEALHTLPAPVLAFCRTGTRSIHLWALAMAGALDAGNIQRIAADAGYALHPAVLRRAPGASP</sequence>
<organism evidence="2 3">
    <name type="scientific">Rhodanobacter lycopersici</name>
    <dbReference type="NCBI Taxonomy" id="3162487"/>
    <lineage>
        <taxon>Bacteria</taxon>
        <taxon>Pseudomonadati</taxon>
        <taxon>Pseudomonadota</taxon>
        <taxon>Gammaproteobacteria</taxon>
        <taxon>Lysobacterales</taxon>
        <taxon>Rhodanobacteraceae</taxon>
        <taxon>Rhodanobacter</taxon>
    </lineage>
</organism>
<dbReference type="Pfam" id="PF04273">
    <property type="entry name" value="BLH_phosphatase"/>
    <property type="match status" value="1"/>
</dbReference>
<name>A0ABV3QDE8_9GAMM</name>
<dbReference type="InterPro" id="IPR029021">
    <property type="entry name" value="Prot-tyrosine_phosphatase-like"/>
</dbReference>
<dbReference type="GO" id="GO:0016740">
    <property type="term" value="F:transferase activity"/>
    <property type="evidence" value="ECO:0007669"/>
    <property type="project" value="UniProtKB-KW"/>
</dbReference>
<comment type="caution">
    <text evidence="2">The sequence shown here is derived from an EMBL/GenBank/DDBJ whole genome shotgun (WGS) entry which is preliminary data.</text>
</comment>
<dbReference type="Gene3D" id="3.90.190.10">
    <property type="entry name" value="Protein tyrosine phosphatase superfamily"/>
    <property type="match status" value="1"/>
</dbReference>
<evidence type="ECO:0000259" key="1">
    <source>
        <dbReference type="Pfam" id="PF04273"/>
    </source>
</evidence>
<dbReference type="NCBIfam" id="TIGR01244">
    <property type="entry name" value="TIGR01244 family sulfur transferase"/>
    <property type="match status" value="1"/>
</dbReference>
<dbReference type="SUPFAM" id="SSF52799">
    <property type="entry name" value="(Phosphotyrosine protein) phosphatases II"/>
    <property type="match status" value="1"/>
</dbReference>
<dbReference type="RefSeq" id="WP_367853809.1">
    <property type="nucleotide sequence ID" value="NZ_JBFOHK010000002.1"/>
</dbReference>
<keyword evidence="3" id="KW-1185">Reference proteome</keyword>
<gene>
    <name evidence="2" type="ORF">ABQJ54_08205</name>
</gene>
<keyword evidence="2" id="KW-0808">Transferase</keyword>
<reference evidence="2 3" key="1">
    <citation type="submission" date="2024-06" db="EMBL/GenBank/DDBJ databases">
        <authorList>
            <person name="Woo H."/>
        </authorList>
    </citation>
    <scope>NUCLEOTIDE SEQUENCE [LARGE SCALE GENOMIC DNA]</scope>
    <source>
        <strain evidence="2 3">Si-c</strain>
    </source>
</reference>
<protein>
    <submittedName>
        <fullName evidence="2">TIGR01244 family sulfur transferase</fullName>
    </submittedName>
</protein>
<dbReference type="EMBL" id="JBFOHK010000002">
    <property type="protein sequence ID" value="MEW9571732.1"/>
    <property type="molecule type" value="Genomic_DNA"/>
</dbReference>
<evidence type="ECO:0000313" key="2">
    <source>
        <dbReference type="EMBL" id="MEW9571732.1"/>
    </source>
</evidence>
<proteinExistence type="predicted"/>
<evidence type="ECO:0000313" key="3">
    <source>
        <dbReference type="Proteomes" id="UP001556220"/>
    </source>
</evidence>
<dbReference type="InterPro" id="IPR005939">
    <property type="entry name" value="BLH_phosphatase-like"/>
</dbReference>
<dbReference type="Proteomes" id="UP001556220">
    <property type="component" value="Unassembled WGS sequence"/>
</dbReference>
<feature type="domain" description="Beta-lactamase hydrolase-like protein phosphatase-like" evidence="1">
    <location>
        <begin position="7"/>
        <end position="113"/>
    </location>
</feature>
<accession>A0ABV3QDE8</accession>